<feature type="domain" description="GIY-YIG" evidence="1">
    <location>
        <begin position="66"/>
        <end position="146"/>
    </location>
</feature>
<dbReference type="AlphaFoldDB" id="A0A6C0ANK2"/>
<proteinExistence type="predicted"/>
<evidence type="ECO:0000313" key="2">
    <source>
        <dbReference type="EMBL" id="QHS81338.1"/>
    </source>
</evidence>
<protein>
    <recommendedName>
        <fullName evidence="1">GIY-YIG domain-containing protein</fullName>
    </recommendedName>
</protein>
<name>A0A6C0ANK2_9ZZZZ</name>
<accession>A0A6C0ANK2</accession>
<dbReference type="EMBL" id="MN740734">
    <property type="protein sequence ID" value="QHS81338.1"/>
    <property type="molecule type" value="Genomic_DNA"/>
</dbReference>
<dbReference type="Pfam" id="PF01541">
    <property type="entry name" value="GIY-YIG"/>
    <property type="match status" value="1"/>
</dbReference>
<reference evidence="2" key="1">
    <citation type="journal article" date="2020" name="Nature">
        <title>Giant virus diversity and host interactions through global metagenomics.</title>
        <authorList>
            <person name="Schulz F."/>
            <person name="Roux S."/>
            <person name="Paez-Espino D."/>
            <person name="Jungbluth S."/>
            <person name="Walsh D.A."/>
            <person name="Denef V.J."/>
            <person name="McMahon K.D."/>
            <person name="Konstantinidis K.T."/>
            <person name="Eloe-Fadrosh E.A."/>
            <person name="Kyrpides N.C."/>
            <person name="Woyke T."/>
        </authorList>
    </citation>
    <scope>NUCLEOTIDE SEQUENCE</scope>
    <source>
        <strain evidence="2">GVMAG-S-1101161-73</strain>
    </source>
</reference>
<sequence length="178" mass="20286">MSDTIDQINSVIVNITNTRNQLNYMKKILAVAPENEEVLSETQTELKRIRKFYDTTSSAASFFPFGTEYVYVWELEEGKYYVGYSENLSGRLEQHTTGDGALWTKKYKPLSIVEIVRGGKDVEKAKTLEYIKLKGFEHVRGAGWCKLEYSSIPQGVQEYLSGHQKKELQGTLLSNLAE</sequence>
<dbReference type="SUPFAM" id="SSF82771">
    <property type="entry name" value="GIY-YIG endonuclease"/>
    <property type="match status" value="1"/>
</dbReference>
<dbReference type="CDD" id="cd00719">
    <property type="entry name" value="GIY-YIG_SF"/>
    <property type="match status" value="1"/>
</dbReference>
<dbReference type="PROSITE" id="PS50164">
    <property type="entry name" value="GIY_YIG"/>
    <property type="match status" value="1"/>
</dbReference>
<dbReference type="Gene3D" id="3.40.1440.10">
    <property type="entry name" value="GIY-YIG endonuclease"/>
    <property type="match status" value="1"/>
</dbReference>
<organism evidence="2">
    <name type="scientific">viral metagenome</name>
    <dbReference type="NCBI Taxonomy" id="1070528"/>
    <lineage>
        <taxon>unclassified sequences</taxon>
        <taxon>metagenomes</taxon>
        <taxon>organismal metagenomes</taxon>
    </lineage>
</organism>
<dbReference type="InterPro" id="IPR035901">
    <property type="entry name" value="GIY-YIG_endonuc_sf"/>
</dbReference>
<dbReference type="InterPro" id="IPR000305">
    <property type="entry name" value="GIY-YIG_endonuc"/>
</dbReference>
<evidence type="ECO:0000259" key="1">
    <source>
        <dbReference type="PROSITE" id="PS50164"/>
    </source>
</evidence>